<dbReference type="Pfam" id="PF00069">
    <property type="entry name" value="Pkinase"/>
    <property type="match status" value="1"/>
</dbReference>
<dbReference type="EMBL" id="WUTW01000002">
    <property type="protein sequence ID" value="MXQ64847.1"/>
    <property type="molecule type" value="Genomic_DNA"/>
</dbReference>
<keyword evidence="3" id="KW-0808">Transferase</keyword>
<proteinExistence type="predicted"/>
<name>A0A6I4W3V5_9ACTN</name>
<dbReference type="CDD" id="cd14014">
    <property type="entry name" value="STKc_PknB_like"/>
    <property type="match status" value="1"/>
</dbReference>
<dbReference type="EC" id="2.7.11.1" evidence="1"/>
<evidence type="ECO:0000256" key="2">
    <source>
        <dbReference type="ARBA" id="ARBA00022527"/>
    </source>
</evidence>
<dbReference type="Gene3D" id="1.10.510.10">
    <property type="entry name" value="Transferase(Phosphotransferase) domain 1"/>
    <property type="match status" value="1"/>
</dbReference>
<reference evidence="9 10" key="1">
    <citation type="submission" date="2019-12" db="EMBL/GenBank/DDBJ databases">
        <title>Nocardia macrotermitis sp. nov. and Nocardia aurantia sp. nov., isolated from the gut of the fungus growing-termite Macrotermes natalensis.</title>
        <authorList>
            <person name="Christine B."/>
            <person name="Rene B."/>
        </authorList>
    </citation>
    <scope>NUCLEOTIDE SEQUENCE [LARGE SCALE GENOMIC DNA]</scope>
    <source>
        <strain evidence="9 10">DSM 102126</strain>
    </source>
</reference>
<dbReference type="Proteomes" id="UP000431901">
    <property type="component" value="Unassembled WGS sequence"/>
</dbReference>
<dbReference type="OrthoDB" id="9762169at2"/>
<evidence type="ECO:0000256" key="4">
    <source>
        <dbReference type="ARBA" id="ARBA00022741"/>
    </source>
</evidence>
<dbReference type="RefSeq" id="WP_161103015.1">
    <property type="nucleotide sequence ID" value="NZ_JBHLYI010000001.1"/>
</dbReference>
<comment type="caution">
    <text evidence="9">The sequence shown here is derived from an EMBL/GenBank/DDBJ whole genome shotgun (WGS) entry which is preliminary data.</text>
</comment>
<dbReference type="SMART" id="SM00220">
    <property type="entry name" value="S_TKc"/>
    <property type="match status" value="1"/>
</dbReference>
<dbReference type="GO" id="GO:0004674">
    <property type="term" value="F:protein serine/threonine kinase activity"/>
    <property type="evidence" value="ECO:0007669"/>
    <property type="project" value="UniProtKB-KW"/>
</dbReference>
<evidence type="ECO:0000256" key="1">
    <source>
        <dbReference type="ARBA" id="ARBA00012513"/>
    </source>
</evidence>
<dbReference type="InterPro" id="IPR008271">
    <property type="entry name" value="Ser/Thr_kinase_AS"/>
</dbReference>
<dbReference type="InterPro" id="IPR000719">
    <property type="entry name" value="Prot_kinase_dom"/>
</dbReference>
<sequence>MPVKSIGGRYELIDRISSGGMGVVWRGYDTVLDREVAVKVIRPDMLVTPEDAADMAERFRREARITARIQHHGVPQVFDAVLDVGAADELYLVMEYVHGIGLRSYVDPADPLPISWAAAVGAQIATVLSYAHVIPVVHRDLKPDNVLVTPGGTVKVLDFGIAAILRPDVAKITATGRPVGTVRYMAPEQANGGRVTPRSDLYALGCLLHELLAGSPLFEGTSDYQLQHQHINQQPRPLRALRADVPEPLESLILDLLEKSPEQRPTDAYAVYERLLPYLPGPGSPQPTGNRRSLSVPDPTLMYRRPNAPRGRERQRRELVPPATTVDVMTVAPPALRRAIDDALARSDELLEAERYTQAADAVEAVIAAAGPALGTESTELRELRFRRALILFLGSDARTALQEFDALADVFARTEGPAGGKVLECRRYAALCRANLGQNTDALRQFSRLLDDVVAADGDAGELALDVRHSIGMLYLSEGDTAAAEVVFEALHHDHLVINGPDDERTREAAELLARIRRNNFDGS</sequence>
<keyword evidence="2" id="KW-0723">Serine/threonine-protein kinase</keyword>
<evidence type="ECO:0000313" key="9">
    <source>
        <dbReference type="EMBL" id="MXQ64847.1"/>
    </source>
</evidence>
<accession>A0A6I4W3V5</accession>
<evidence type="ECO:0000259" key="8">
    <source>
        <dbReference type="PROSITE" id="PS50011"/>
    </source>
</evidence>
<dbReference type="PANTHER" id="PTHR43289">
    <property type="entry name" value="MITOGEN-ACTIVATED PROTEIN KINASE KINASE KINASE 20-RELATED"/>
    <property type="match status" value="1"/>
</dbReference>
<dbReference type="PROSITE" id="PS50011">
    <property type="entry name" value="PROTEIN_KINASE_DOM"/>
    <property type="match status" value="1"/>
</dbReference>
<dbReference type="AlphaFoldDB" id="A0A6I4W3V5"/>
<keyword evidence="10" id="KW-1185">Reference proteome</keyword>
<evidence type="ECO:0000256" key="5">
    <source>
        <dbReference type="ARBA" id="ARBA00022777"/>
    </source>
</evidence>
<dbReference type="InterPro" id="IPR011009">
    <property type="entry name" value="Kinase-like_dom_sf"/>
</dbReference>
<evidence type="ECO:0000313" key="10">
    <source>
        <dbReference type="Proteomes" id="UP000431901"/>
    </source>
</evidence>
<dbReference type="Gene3D" id="1.25.40.10">
    <property type="entry name" value="Tetratricopeptide repeat domain"/>
    <property type="match status" value="1"/>
</dbReference>
<evidence type="ECO:0000256" key="3">
    <source>
        <dbReference type="ARBA" id="ARBA00022679"/>
    </source>
</evidence>
<feature type="domain" description="Protein kinase" evidence="8">
    <location>
        <begin position="10"/>
        <end position="279"/>
    </location>
</feature>
<organism evidence="9 10">
    <name type="scientific">Actinomadura rayongensis</name>
    <dbReference type="NCBI Taxonomy" id="1429076"/>
    <lineage>
        <taxon>Bacteria</taxon>
        <taxon>Bacillati</taxon>
        <taxon>Actinomycetota</taxon>
        <taxon>Actinomycetes</taxon>
        <taxon>Streptosporangiales</taxon>
        <taxon>Thermomonosporaceae</taxon>
        <taxon>Actinomadura</taxon>
    </lineage>
</organism>
<protein>
    <recommendedName>
        <fullName evidence="1">non-specific serine/threonine protein kinase</fullName>
        <ecNumber evidence="1">2.7.11.1</ecNumber>
    </recommendedName>
</protein>
<dbReference type="PROSITE" id="PS00108">
    <property type="entry name" value="PROTEIN_KINASE_ST"/>
    <property type="match status" value="1"/>
</dbReference>
<dbReference type="InterPro" id="IPR011990">
    <property type="entry name" value="TPR-like_helical_dom_sf"/>
</dbReference>
<keyword evidence="4" id="KW-0547">Nucleotide-binding</keyword>
<dbReference type="PANTHER" id="PTHR43289:SF6">
    <property type="entry name" value="SERINE_THREONINE-PROTEIN KINASE NEKL-3"/>
    <property type="match status" value="1"/>
</dbReference>
<evidence type="ECO:0000256" key="6">
    <source>
        <dbReference type="ARBA" id="ARBA00022840"/>
    </source>
</evidence>
<evidence type="ECO:0000256" key="7">
    <source>
        <dbReference type="SAM" id="MobiDB-lite"/>
    </source>
</evidence>
<feature type="region of interest" description="Disordered" evidence="7">
    <location>
        <begin position="280"/>
        <end position="315"/>
    </location>
</feature>
<dbReference type="SUPFAM" id="SSF48452">
    <property type="entry name" value="TPR-like"/>
    <property type="match status" value="1"/>
</dbReference>
<keyword evidence="6" id="KW-0067">ATP-binding</keyword>
<dbReference type="SUPFAM" id="SSF56112">
    <property type="entry name" value="Protein kinase-like (PK-like)"/>
    <property type="match status" value="1"/>
</dbReference>
<gene>
    <name evidence="9" type="ORF">GQ466_12440</name>
</gene>
<dbReference type="GO" id="GO:0005524">
    <property type="term" value="F:ATP binding"/>
    <property type="evidence" value="ECO:0007669"/>
    <property type="project" value="UniProtKB-KW"/>
</dbReference>
<dbReference type="Gene3D" id="3.30.200.20">
    <property type="entry name" value="Phosphorylase Kinase, domain 1"/>
    <property type="match status" value="1"/>
</dbReference>
<keyword evidence="5 9" id="KW-0418">Kinase</keyword>